<dbReference type="Gene3D" id="1.10.10.60">
    <property type="entry name" value="Homeodomain-like"/>
    <property type="match status" value="1"/>
</dbReference>
<proteinExistence type="predicted"/>
<dbReference type="AlphaFoldDB" id="A0A3E4QCG0"/>
<comment type="caution">
    <text evidence="4">The sequence shown here is derived from an EMBL/GenBank/DDBJ whole genome shotgun (WGS) entry which is preliminary data.</text>
</comment>
<dbReference type="PANTHER" id="PTHR30328:SF54">
    <property type="entry name" value="HTH-TYPE TRANSCRIPTIONAL REPRESSOR SCO4008"/>
    <property type="match status" value="1"/>
</dbReference>
<dbReference type="Gene3D" id="1.10.357.10">
    <property type="entry name" value="Tetracycline Repressor, domain 2"/>
    <property type="match status" value="1"/>
</dbReference>
<sequence>MNTLYNEHENEYRKEIKEKILQLATTMFFQHGIRKVKMDDIANHLKISKRTLYELYQNKEDLLYEVFVLNNQREIKEIEKFDQPGINVINIVIQVFKQHTEELSNINPIFLEEIERYPKLVKYINKRRKEKPTQVIEFIKRGIAEGFFLENTNYEILSKLSDASTRYIMSSYLYNQYSIKEIFKTFVQLYVRGICTEKGIRLLDSEMKKLFD</sequence>
<dbReference type="InterPro" id="IPR009057">
    <property type="entry name" value="Homeodomain-like_sf"/>
</dbReference>
<dbReference type="RefSeq" id="WP_117654279.1">
    <property type="nucleotide sequence ID" value="NZ_CABOGP010000127.1"/>
</dbReference>
<evidence type="ECO:0000313" key="5">
    <source>
        <dbReference type="Proteomes" id="UP000260835"/>
    </source>
</evidence>
<accession>A0A3E4QCG0</accession>
<dbReference type="Pfam" id="PF00440">
    <property type="entry name" value="TetR_N"/>
    <property type="match status" value="1"/>
</dbReference>
<keyword evidence="1 2" id="KW-0238">DNA-binding</keyword>
<dbReference type="PANTHER" id="PTHR30328">
    <property type="entry name" value="TRANSCRIPTIONAL REPRESSOR"/>
    <property type="match status" value="1"/>
</dbReference>
<dbReference type="EMBL" id="QSRD01000127">
    <property type="protein sequence ID" value="RGK92104.1"/>
    <property type="molecule type" value="Genomic_DNA"/>
</dbReference>
<feature type="DNA-binding region" description="H-T-H motif" evidence="2">
    <location>
        <begin position="37"/>
        <end position="56"/>
    </location>
</feature>
<evidence type="ECO:0000313" key="4">
    <source>
        <dbReference type="EMBL" id="RGK92104.1"/>
    </source>
</evidence>
<dbReference type="PRINTS" id="PR00455">
    <property type="entry name" value="HTHTETR"/>
</dbReference>
<dbReference type="SUPFAM" id="SSF48498">
    <property type="entry name" value="Tetracyclin repressor-like, C-terminal domain"/>
    <property type="match status" value="1"/>
</dbReference>
<dbReference type="GO" id="GO:0003677">
    <property type="term" value="F:DNA binding"/>
    <property type="evidence" value="ECO:0007669"/>
    <property type="project" value="UniProtKB-UniRule"/>
</dbReference>
<dbReference type="InterPro" id="IPR050109">
    <property type="entry name" value="HTH-type_TetR-like_transc_reg"/>
</dbReference>
<dbReference type="Proteomes" id="UP000260835">
    <property type="component" value="Unassembled WGS sequence"/>
</dbReference>
<dbReference type="PROSITE" id="PS50977">
    <property type="entry name" value="HTH_TETR_2"/>
    <property type="match status" value="1"/>
</dbReference>
<dbReference type="SUPFAM" id="SSF46689">
    <property type="entry name" value="Homeodomain-like"/>
    <property type="match status" value="1"/>
</dbReference>
<dbReference type="InterPro" id="IPR001647">
    <property type="entry name" value="HTH_TetR"/>
</dbReference>
<organism evidence="4 5">
    <name type="scientific">Prevotella disiens</name>
    <dbReference type="NCBI Taxonomy" id="28130"/>
    <lineage>
        <taxon>Bacteria</taxon>
        <taxon>Pseudomonadati</taxon>
        <taxon>Bacteroidota</taxon>
        <taxon>Bacteroidia</taxon>
        <taxon>Bacteroidales</taxon>
        <taxon>Prevotellaceae</taxon>
        <taxon>Prevotella</taxon>
    </lineage>
</organism>
<feature type="domain" description="HTH tetR-type" evidence="3">
    <location>
        <begin position="14"/>
        <end position="74"/>
    </location>
</feature>
<protein>
    <submittedName>
        <fullName evidence="4">TetR/AcrR family transcriptional regulator</fullName>
    </submittedName>
</protein>
<reference evidence="4 5" key="1">
    <citation type="submission" date="2018-08" db="EMBL/GenBank/DDBJ databases">
        <title>A genome reference for cultivated species of the human gut microbiota.</title>
        <authorList>
            <person name="Zou Y."/>
            <person name="Xue W."/>
            <person name="Luo G."/>
        </authorList>
    </citation>
    <scope>NUCLEOTIDE SEQUENCE [LARGE SCALE GENOMIC DNA]</scope>
    <source>
        <strain evidence="4 5">TF09-12</strain>
    </source>
</reference>
<evidence type="ECO:0000256" key="1">
    <source>
        <dbReference type="ARBA" id="ARBA00023125"/>
    </source>
</evidence>
<dbReference type="InterPro" id="IPR036271">
    <property type="entry name" value="Tet_transcr_reg_TetR-rel_C_sf"/>
</dbReference>
<name>A0A3E4QCG0_9BACT</name>
<evidence type="ECO:0000259" key="3">
    <source>
        <dbReference type="PROSITE" id="PS50977"/>
    </source>
</evidence>
<gene>
    <name evidence="4" type="ORF">DXC89_10885</name>
</gene>
<evidence type="ECO:0000256" key="2">
    <source>
        <dbReference type="PROSITE-ProRule" id="PRU00335"/>
    </source>
</evidence>